<dbReference type="AlphaFoldDB" id="A0AAW1TC24"/>
<reference evidence="1 2" key="1">
    <citation type="journal article" date="2024" name="Nat. Commun.">
        <title>Phylogenomics reveals the evolutionary origins of lichenization in chlorophyte algae.</title>
        <authorList>
            <person name="Puginier C."/>
            <person name="Libourel C."/>
            <person name="Otte J."/>
            <person name="Skaloud P."/>
            <person name="Haon M."/>
            <person name="Grisel S."/>
            <person name="Petersen M."/>
            <person name="Berrin J.G."/>
            <person name="Delaux P.M."/>
            <person name="Dal Grande F."/>
            <person name="Keller J."/>
        </authorList>
    </citation>
    <scope>NUCLEOTIDE SEQUENCE [LARGE SCALE GENOMIC DNA]</scope>
    <source>
        <strain evidence="1 2">SAG 2523</strain>
    </source>
</reference>
<keyword evidence="2" id="KW-1185">Reference proteome</keyword>
<proteinExistence type="predicted"/>
<accession>A0AAW1TC24</accession>
<dbReference type="EMBL" id="JALJOV010000108">
    <property type="protein sequence ID" value="KAK9867115.1"/>
    <property type="molecule type" value="Genomic_DNA"/>
</dbReference>
<dbReference type="Proteomes" id="UP001485043">
    <property type="component" value="Unassembled WGS sequence"/>
</dbReference>
<name>A0AAW1TC24_9CHLO</name>
<gene>
    <name evidence="1" type="ORF">WJX84_003867</name>
</gene>
<comment type="caution">
    <text evidence="1">The sequence shown here is derived from an EMBL/GenBank/DDBJ whole genome shotgun (WGS) entry which is preliminary data.</text>
</comment>
<sequence length="158" mass="16963">MAEHISPSSADIMTSVYADSIMRLLMPLLSNPTYAHGISRCLLTPSEGAGIRRLADEFLCQQSTQPNPTWLAATSRHSEIMDICRALLEGRLEASLALSVTGLEEATSLQQLSAMLETRWLESFGKVASRIVNAVAFALAGSDRSKMAAAALSGKHCP</sequence>
<protein>
    <submittedName>
        <fullName evidence="1">Uncharacterized protein</fullName>
    </submittedName>
</protein>
<organism evidence="1 2">
    <name type="scientific">Apatococcus fuscideae</name>
    <dbReference type="NCBI Taxonomy" id="2026836"/>
    <lineage>
        <taxon>Eukaryota</taxon>
        <taxon>Viridiplantae</taxon>
        <taxon>Chlorophyta</taxon>
        <taxon>core chlorophytes</taxon>
        <taxon>Trebouxiophyceae</taxon>
        <taxon>Chlorellales</taxon>
        <taxon>Chlorellaceae</taxon>
        <taxon>Apatococcus</taxon>
    </lineage>
</organism>
<evidence type="ECO:0000313" key="2">
    <source>
        <dbReference type="Proteomes" id="UP001485043"/>
    </source>
</evidence>
<evidence type="ECO:0000313" key="1">
    <source>
        <dbReference type="EMBL" id="KAK9867115.1"/>
    </source>
</evidence>